<protein>
    <submittedName>
        <fullName evidence="1">Uncharacterized protein</fullName>
    </submittedName>
</protein>
<accession>A0AAW0FAL5</accession>
<keyword evidence="2" id="KW-1185">Reference proteome</keyword>
<name>A0AAW0FAL5_9APHY</name>
<gene>
    <name evidence="1" type="ORF">QCA50_020988</name>
</gene>
<evidence type="ECO:0000313" key="2">
    <source>
        <dbReference type="Proteomes" id="UP001385951"/>
    </source>
</evidence>
<dbReference type="Proteomes" id="UP001385951">
    <property type="component" value="Unassembled WGS sequence"/>
</dbReference>
<reference evidence="1 2" key="1">
    <citation type="submission" date="2022-09" db="EMBL/GenBank/DDBJ databases">
        <authorList>
            <person name="Palmer J.M."/>
        </authorList>
    </citation>
    <scope>NUCLEOTIDE SEQUENCE [LARGE SCALE GENOMIC DNA]</scope>
    <source>
        <strain evidence="1 2">DSM 7382</strain>
    </source>
</reference>
<evidence type="ECO:0000313" key="1">
    <source>
        <dbReference type="EMBL" id="KAK7676064.1"/>
    </source>
</evidence>
<proteinExistence type="predicted"/>
<dbReference type="EMBL" id="JASBNA010000138">
    <property type="protein sequence ID" value="KAK7676064.1"/>
    <property type="molecule type" value="Genomic_DNA"/>
</dbReference>
<comment type="caution">
    <text evidence="1">The sequence shown here is derived from an EMBL/GenBank/DDBJ whole genome shotgun (WGS) entry which is preliminary data.</text>
</comment>
<dbReference type="AlphaFoldDB" id="A0AAW0FAL5"/>
<organism evidence="1 2">
    <name type="scientific">Cerrena zonata</name>
    <dbReference type="NCBI Taxonomy" id="2478898"/>
    <lineage>
        <taxon>Eukaryota</taxon>
        <taxon>Fungi</taxon>
        <taxon>Dikarya</taxon>
        <taxon>Basidiomycota</taxon>
        <taxon>Agaricomycotina</taxon>
        <taxon>Agaricomycetes</taxon>
        <taxon>Polyporales</taxon>
        <taxon>Cerrenaceae</taxon>
        <taxon>Cerrena</taxon>
    </lineage>
</organism>
<sequence length="128" mass="14693">MLFTLFKARRVQKTEVKLVPKPSVPVQAEYSAPFVFTPLDQRPGLLPLGVAQKSPEIVYRSLELLDKVVEFRQAQSLKLVSLKEAQETNHIKRRNEGFEIEEVNAIQAKWAAIWEFVRLDSELPGNVY</sequence>